<organism evidence="2 3">
    <name type="scientific">Hydrogeniiclostridium mannosilyticum</name>
    <dbReference type="NCBI Taxonomy" id="2764322"/>
    <lineage>
        <taxon>Bacteria</taxon>
        <taxon>Bacillati</taxon>
        <taxon>Bacillota</taxon>
        <taxon>Clostridia</taxon>
        <taxon>Eubacteriales</taxon>
        <taxon>Acutalibacteraceae</taxon>
        <taxon>Hydrogeniiclostridium</taxon>
    </lineage>
</organism>
<protein>
    <submittedName>
        <fullName evidence="2">Uncharacterized protein</fullName>
    </submittedName>
</protein>
<reference evidence="2 3" key="1">
    <citation type="submission" date="2018-06" db="EMBL/GenBank/DDBJ databases">
        <title>Noncontiguous genome sequence of Ruminococcaceae bacterium ASD2818.</title>
        <authorList>
            <person name="Chaplin A.V."/>
            <person name="Sokolova S.R."/>
            <person name="Kochetkova T.O."/>
            <person name="Goltsov A.Y."/>
            <person name="Trofimov D.Y."/>
            <person name="Efimov B.A."/>
        </authorList>
    </citation>
    <scope>NUCLEOTIDE SEQUENCE [LARGE SCALE GENOMIC DNA]</scope>
    <source>
        <strain evidence="2 3">ASD2818</strain>
    </source>
</reference>
<dbReference type="AlphaFoldDB" id="A0A328UDR6"/>
<sequence>MARERYLWNDDGEEPIRKAVSELPPPTKKDKRKNFWHYYRFHFIAGALVVIFFGAMIWDISSNKDPDYSIAIVGKYNLTEEAIDMFKDSLEPYAKDVNGDGEVIIQVANYAITYGDTGTLEQTQNTFREGYKLRFEMDLQQGESVILLMDDENYAHYAGENQELFCKLNGEAIGADESKDLEKIRISPVDCSGIGSTVIAGALKDYKFCLRDFPSIYQGDNANQEQMDYFNASMELFRDFAYGEPAENAVTSGSVELEAASGLSE</sequence>
<comment type="caution">
    <text evidence="2">The sequence shown here is derived from an EMBL/GenBank/DDBJ whole genome shotgun (WGS) entry which is preliminary data.</text>
</comment>
<evidence type="ECO:0000256" key="1">
    <source>
        <dbReference type="SAM" id="Phobius"/>
    </source>
</evidence>
<gene>
    <name evidence="2" type="ORF">DPQ25_07870</name>
</gene>
<accession>A0A328UDR6</accession>
<feature type="transmembrane region" description="Helical" evidence="1">
    <location>
        <begin position="38"/>
        <end position="58"/>
    </location>
</feature>
<keyword evidence="1" id="KW-0812">Transmembrane</keyword>
<name>A0A328UDR6_9FIRM</name>
<evidence type="ECO:0000313" key="3">
    <source>
        <dbReference type="Proteomes" id="UP000249377"/>
    </source>
</evidence>
<dbReference type="RefSeq" id="WP_112332626.1">
    <property type="nucleotide sequence ID" value="NZ_JADPHD010000009.1"/>
</dbReference>
<keyword evidence="1" id="KW-0472">Membrane</keyword>
<keyword evidence="1" id="KW-1133">Transmembrane helix</keyword>
<keyword evidence="3" id="KW-1185">Reference proteome</keyword>
<proteinExistence type="predicted"/>
<dbReference type="Proteomes" id="UP000249377">
    <property type="component" value="Unassembled WGS sequence"/>
</dbReference>
<dbReference type="EMBL" id="QLYR01000004">
    <property type="protein sequence ID" value="RAQ28703.1"/>
    <property type="molecule type" value="Genomic_DNA"/>
</dbReference>
<evidence type="ECO:0000313" key="2">
    <source>
        <dbReference type="EMBL" id="RAQ28703.1"/>
    </source>
</evidence>